<dbReference type="PANTHER" id="PTHR23502:SF132">
    <property type="entry name" value="POLYAMINE TRANSPORTER 2-RELATED"/>
    <property type="match status" value="1"/>
</dbReference>
<dbReference type="Pfam" id="PF07690">
    <property type="entry name" value="MFS_1"/>
    <property type="match status" value="1"/>
</dbReference>
<accession>A0A318A4M5</accession>
<dbReference type="Gene3D" id="1.20.1720.10">
    <property type="entry name" value="Multidrug resistance protein D"/>
    <property type="match status" value="1"/>
</dbReference>
<feature type="transmembrane region" description="Helical" evidence="8">
    <location>
        <begin position="179"/>
        <end position="201"/>
    </location>
</feature>
<feature type="transmembrane region" description="Helical" evidence="8">
    <location>
        <begin position="357"/>
        <end position="382"/>
    </location>
</feature>
<keyword evidence="6 8" id="KW-1133">Transmembrane helix</keyword>
<dbReference type="NCBIfam" id="TIGR00710">
    <property type="entry name" value="efflux_Bcr_CflA"/>
    <property type="match status" value="1"/>
</dbReference>
<dbReference type="PANTHER" id="PTHR23502">
    <property type="entry name" value="MAJOR FACILITATOR SUPERFAMILY"/>
    <property type="match status" value="1"/>
</dbReference>
<dbReference type="PROSITE" id="PS50850">
    <property type="entry name" value="MFS"/>
    <property type="match status" value="1"/>
</dbReference>
<gene>
    <name evidence="10" type="ORF">CTB96_00775</name>
</gene>
<organism evidence="10 11">
    <name type="scientific">Cryobacterium arcticum</name>
    <dbReference type="NCBI Taxonomy" id="670052"/>
    <lineage>
        <taxon>Bacteria</taxon>
        <taxon>Bacillati</taxon>
        <taxon>Actinomycetota</taxon>
        <taxon>Actinomycetes</taxon>
        <taxon>Micrococcales</taxon>
        <taxon>Microbacteriaceae</taxon>
        <taxon>Cryobacterium</taxon>
    </lineage>
</organism>
<keyword evidence="5 8" id="KW-0812">Transmembrane</keyword>
<evidence type="ECO:0000256" key="6">
    <source>
        <dbReference type="ARBA" id="ARBA00022989"/>
    </source>
</evidence>
<evidence type="ECO:0000256" key="5">
    <source>
        <dbReference type="ARBA" id="ARBA00022692"/>
    </source>
</evidence>
<feature type="transmembrane region" description="Helical" evidence="8">
    <location>
        <begin position="231"/>
        <end position="250"/>
    </location>
</feature>
<dbReference type="GO" id="GO:1990961">
    <property type="term" value="P:xenobiotic detoxification by transmembrane export across the plasma membrane"/>
    <property type="evidence" value="ECO:0007669"/>
    <property type="project" value="InterPro"/>
</dbReference>
<dbReference type="AlphaFoldDB" id="A0A318A4M5"/>
<evidence type="ECO:0000256" key="1">
    <source>
        <dbReference type="ARBA" id="ARBA00004651"/>
    </source>
</evidence>
<feature type="transmembrane region" description="Helical" evidence="8">
    <location>
        <begin position="150"/>
        <end position="173"/>
    </location>
</feature>
<feature type="transmembrane region" description="Helical" evidence="8">
    <location>
        <begin position="265"/>
        <end position="284"/>
    </location>
</feature>
<comment type="similarity">
    <text evidence="2">Belongs to the major facilitator superfamily. Bcr/CmlA family.</text>
</comment>
<protein>
    <submittedName>
        <fullName evidence="10">Bcr/CflA family drug resistance efflux transporter</fullName>
    </submittedName>
</protein>
<keyword evidence="3" id="KW-0813">Transport</keyword>
<dbReference type="CDD" id="cd17320">
    <property type="entry name" value="MFS_MdfA_MDR_like"/>
    <property type="match status" value="1"/>
</dbReference>
<dbReference type="OrthoDB" id="9814303at2"/>
<comment type="caution">
    <text evidence="10">The sequence shown here is derived from an EMBL/GenBank/DDBJ whole genome shotgun (WGS) entry which is preliminary data.</text>
</comment>
<dbReference type="InterPro" id="IPR005829">
    <property type="entry name" value="Sugar_transporter_CS"/>
</dbReference>
<dbReference type="EMBL" id="QHLY01000003">
    <property type="protein sequence ID" value="PXA73315.1"/>
    <property type="molecule type" value="Genomic_DNA"/>
</dbReference>
<dbReference type="PROSITE" id="PS00216">
    <property type="entry name" value="SUGAR_TRANSPORT_1"/>
    <property type="match status" value="1"/>
</dbReference>
<comment type="subcellular location">
    <subcellularLocation>
        <location evidence="1">Cell membrane</location>
        <topology evidence="1">Multi-pass membrane protein</topology>
    </subcellularLocation>
</comment>
<evidence type="ECO:0000256" key="3">
    <source>
        <dbReference type="ARBA" id="ARBA00022448"/>
    </source>
</evidence>
<feature type="transmembrane region" description="Helical" evidence="8">
    <location>
        <begin position="61"/>
        <end position="84"/>
    </location>
</feature>
<dbReference type="InterPro" id="IPR020846">
    <property type="entry name" value="MFS_dom"/>
</dbReference>
<feature type="transmembrane region" description="Helical" evidence="8">
    <location>
        <begin position="21"/>
        <end position="41"/>
    </location>
</feature>
<dbReference type="Proteomes" id="UP000246722">
    <property type="component" value="Unassembled WGS sequence"/>
</dbReference>
<name>A0A318A4M5_9MICO</name>
<feature type="transmembrane region" description="Helical" evidence="8">
    <location>
        <begin position="388"/>
        <end position="405"/>
    </location>
</feature>
<evidence type="ECO:0000256" key="7">
    <source>
        <dbReference type="ARBA" id="ARBA00023136"/>
    </source>
</evidence>
<evidence type="ECO:0000259" key="9">
    <source>
        <dbReference type="PROSITE" id="PS50850"/>
    </source>
</evidence>
<dbReference type="InterPro" id="IPR011701">
    <property type="entry name" value="MFS"/>
</dbReference>
<evidence type="ECO:0000256" key="2">
    <source>
        <dbReference type="ARBA" id="ARBA00006236"/>
    </source>
</evidence>
<dbReference type="GO" id="GO:0005886">
    <property type="term" value="C:plasma membrane"/>
    <property type="evidence" value="ECO:0007669"/>
    <property type="project" value="UniProtKB-SubCell"/>
</dbReference>
<keyword evidence="7 8" id="KW-0472">Membrane</keyword>
<evidence type="ECO:0000256" key="8">
    <source>
        <dbReference type="SAM" id="Phobius"/>
    </source>
</evidence>
<dbReference type="InterPro" id="IPR036259">
    <property type="entry name" value="MFS_trans_sf"/>
</dbReference>
<dbReference type="SUPFAM" id="SSF103473">
    <property type="entry name" value="MFS general substrate transporter"/>
    <property type="match status" value="1"/>
</dbReference>
<dbReference type="InterPro" id="IPR004812">
    <property type="entry name" value="Efflux_drug-R_Bcr/CmlA"/>
</dbReference>
<reference evidence="10 11" key="1">
    <citation type="submission" date="2018-05" db="EMBL/GenBank/DDBJ databases">
        <title>Genetic diversity of glacier-inhabiting Cryobacterium bacteria in China and description of Cryobacterium mengkeensis sp. nov. and Arthrobacter glacialis sp. nov.</title>
        <authorList>
            <person name="Liu Q."/>
            <person name="Xin Y.-H."/>
        </authorList>
    </citation>
    <scope>NUCLEOTIDE SEQUENCE [LARGE SCALE GENOMIC DNA]</scope>
    <source>
        <strain evidence="10 11">SK-1</strain>
    </source>
</reference>
<feature type="transmembrane region" description="Helical" evidence="8">
    <location>
        <begin position="117"/>
        <end position="138"/>
    </location>
</feature>
<feature type="transmembrane region" description="Helical" evidence="8">
    <location>
        <begin position="296"/>
        <end position="318"/>
    </location>
</feature>
<proteinExistence type="inferred from homology"/>
<feature type="domain" description="Major facilitator superfamily (MFS) profile" evidence="9">
    <location>
        <begin position="26"/>
        <end position="411"/>
    </location>
</feature>
<evidence type="ECO:0000313" key="10">
    <source>
        <dbReference type="EMBL" id="PXA73315.1"/>
    </source>
</evidence>
<feature type="transmembrane region" description="Helical" evidence="8">
    <location>
        <begin position="324"/>
        <end position="345"/>
    </location>
</feature>
<keyword evidence="11" id="KW-1185">Reference proteome</keyword>
<keyword evidence="4" id="KW-1003">Cell membrane</keyword>
<evidence type="ECO:0000313" key="11">
    <source>
        <dbReference type="Proteomes" id="UP000246722"/>
    </source>
</evidence>
<dbReference type="GO" id="GO:0042910">
    <property type="term" value="F:xenobiotic transmembrane transporter activity"/>
    <property type="evidence" value="ECO:0007669"/>
    <property type="project" value="InterPro"/>
</dbReference>
<feature type="transmembrane region" description="Helical" evidence="8">
    <location>
        <begin position="91"/>
        <end position="111"/>
    </location>
</feature>
<evidence type="ECO:0000256" key="4">
    <source>
        <dbReference type="ARBA" id="ARBA00022475"/>
    </source>
</evidence>
<sequence>MRIGAAGQPVTQSRGAAPVAVSVRRIALIAAVLTWLGPFTIDTYSPSLPAIVVAFDAKPSLVQLTLTSALVGLVIGQLVIGLVSDRVGRRMPILVSLCLFLLACVACVLAPSIPVLIAARFVQGLTASAGVSMARAIGRDVFDGGELAAFYSRLAAATAVAPVVGPVLAGVLLEVTGTWRSIFVMIAALGVVAFVLVRFALPETHSPAVRSTHRQDPTTLPTVRVLRQRTIVVSAVLMACVSGMILSYLAGTSFLLQNRFGLSPAAYSAIFAVNAVGLVVFSRANARFVLRWHPAAIATVGISIMLAMGASLAVAFLLGAPVWVLLPMFFVLLSAYGIVNPNVIAMGMGVDRSQAGAAAATLGVAQYSLGALTAPLIGFAVAGPLPTMVYAICGYGIVALTVALVEGPRLRRVVSWQPGPVLRR</sequence>